<dbReference type="Gene3D" id="3.30.450.40">
    <property type="match status" value="1"/>
</dbReference>
<reference evidence="3 4" key="1">
    <citation type="submission" date="2017-06" db="EMBL/GenBank/DDBJ databases">
        <authorList>
            <person name="Kim H.J."/>
            <person name="Triplett B.A."/>
        </authorList>
    </citation>
    <scope>NUCLEOTIDE SEQUENCE [LARGE SCALE GENOMIC DNA]</scope>
    <source>
        <strain evidence="3 4">CGMCC 4.1858</strain>
    </source>
</reference>
<dbReference type="SMART" id="SM00091">
    <property type="entry name" value="PAS"/>
    <property type="match status" value="2"/>
</dbReference>
<dbReference type="CDD" id="cd00130">
    <property type="entry name" value="PAS"/>
    <property type="match status" value="1"/>
</dbReference>
<dbReference type="Pfam" id="PF08448">
    <property type="entry name" value="PAS_4"/>
    <property type="match status" value="1"/>
</dbReference>
<dbReference type="CDD" id="cd16936">
    <property type="entry name" value="HATPase_RsbW-like"/>
    <property type="match status" value="1"/>
</dbReference>
<dbReference type="Pfam" id="PF01590">
    <property type="entry name" value="GAF"/>
    <property type="match status" value="1"/>
</dbReference>
<keyword evidence="4" id="KW-1185">Reference proteome</keyword>
<evidence type="ECO:0000256" key="1">
    <source>
        <dbReference type="ARBA" id="ARBA00022801"/>
    </source>
</evidence>
<dbReference type="InterPro" id="IPR013656">
    <property type="entry name" value="PAS_4"/>
</dbReference>
<dbReference type="PANTHER" id="PTHR43156:SF2">
    <property type="entry name" value="STAGE II SPORULATION PROTEIN E"/>
    <property type="match status" value="1"/>
</dbReference>
<dbReference type="SUPFAM" id="SSF55874">
    <property type="entry name" value="ATPase domain of HSP90 chaperone/DNA topoisomerase II/histidine kinase"/>
    <property type="match status" value="1"/>
</dbReference>
<evidence type="ECO:0000313" key="3">
    <source>
        <dbReference type="EMBL" id="SNS37622.1"/>
    </source>
</evidence>
<dbReference type="SUPFAM" id="SSF55781">
    <property type="entry name" value="GAF domain-like"/>
    <property type="match status" value="1"/>
</dbReference>
<protein>
    <submittedName>
        <fullName evidence="3">PAS domain S-box-containing protein</fullName>
    </submittedName>
</protein>
<dbReference type="EMBL" id="FZOF01000005">
    <property type="protein sequence ID" value="SNS37622.1"/>
    <property type="molecule type" value="Genomic_DNA"/>
</dbReference>
<evidence type="ECO:0000259" key="2">
    <source>
        <dbReference type="PROSITE" id="PS50112"/>
    </source>
</evidence>
<gene>
    <name evidence="3" type="ORF">SAMN05216252_105233</name>
</gene>
<dbReference type="InterPro" id="IPR036890">
    <property type="entry name" value="HATPase_C_sf"/>
</dbReference>
<dbReference type="NCBIfam" id="TIGR00229">
    <property type="entry name" value="sensory_box"/>
    <property type="match status" value="1"/>
</dbReference>
<dbReference type="InterPro" id="IPR001932">
    <property type="entry name" value="PPM-type_phosphatase-like_dom"/>
</dbReference>
<dbReference type="SUPFAM" id="SSF55785">
    <property type="entry name" value="PYP-like sensor domain (PAS domain)"/>
    <property type="match status" value="2"/>
</dbReference>
<sequence>MGTGASRGHGEEGEGPAGRSAARLVIDAHGAVVVWSPGAERLLGHRSGDVLGRPVTELLAPDPGTGPADDSGTGSGCVLLRHRDGTTVACRPVLRTVRDDGTGPRLTVDLLAGAAGLTPDIEGALLEALFTRSPIGLFVLDPQLRLMRFNAAAEGMHDHRSRLALGRRPTEVWPDFSAELAEQVMGRVLRTGEAAISFEKRGRPPGDPAREHVYSASAFRLEAEDGRILGVADALVDVTERHLAEQRLALMAEAGRRIGTTLDPVRTAQELAEVAVPGLADCVSVDLLAPLLGGDDMAAGSVEDDTGLRRAATSARCGRTGPYTTGAVGTHLARAPALRVLADHEPCLVPRLAEDGAWIRDDPVRGGRVLEERVHSLMVVPLLVRDCVLGLVTFHRWDPDLGPFGDDDLSLAVDLAGRGAMALDNAHRYVRERNAVLALQRGMLPQRLPAPSAVEWAHHLVRSGAGGDWTEVIPLPGARVALVSGSTPGRGMRTAATMGRLRAAVHTLANLDQAPDEVLARLDDLVRNLADEHAGAGSGSPVGATCLYLVYDPVTRLSTMASAGHPPPSVVHPDHTVRTPQAPEGEPLGRPGPSFGMTTLELPEGCMLVLRTPGLLQSRPEGTGQAEFERLLATPCDSLQDMSLLLTEALVPADPDRDASVLVACPRPLGSDRVVTWDLPCDPAAVATARTLATRQLSAWALQEECFATELIVSELVTNAIRYAAPPIQLRLIRDRALTCEVSDTSSAAPFLRHARTTDEGGRGLLLVSQFAERWGTRYRERGKTIWTEQTIAV</sequence>
<proteinExistence type="predicted"/>
<organism evidence="3 4">
    <name type="scientific">Actinacidiphila glaucinigra</name>
    <dbReference type="NCBI Taxonomy" id="235986"/>
    <lineage>
        <taxon>Bacteria</taxon>
        <taxon>Bacillati</taxon>
        <taxon>Actinomycetota</taxon>
        <taxon>Actinomycetes</taxon>
        <taxon>Kitasatosporales</taxon>
        <taxon>Streptomycetaceae</taxon>
        <taxon>Actinacidiphila</taxon>
    </lineage>
</organism>
<dbReference type="AlphaFoldDB" id="A0A239E0W6"/>
<dbReference type="Pfam" id="PF07228">
    <property type="entry name" value="SpoIIE"/>
    <property type="match status" value="1"/>
</dbReference>
<feature type="domain" description="PAS" evidence="2">
    <location>
        <begin position="24"/>
        <end position="62"/>
    </location>
</feature>
<dbReference type="Gene3D" id="3.60.40.10">
    <property type="entry name" value="PPM-type phosphatase domain"/>
    <property type="match status" value="1"/>
</dbReference>
<dbReference type="InterPro" id="IPR029016">
    <property type="entry name" value="GAF-like_dom_sf"/>
</dbReference>
<dbReference type="InterPro" id="IPR035965">
    <property type="entry name" value="PAS-like_dom_sf"/>
</dbReference>
<dbReference type="Gene3D" id="3.30.450.20">
    <property type="entry name" value="PAS domain"/>
    <property type="match status" value="2"/>
</dbReference>
<dbReference type="RefSeq" id="WP_245938796.1">
    <property type="nucleotide sequence ID" value="NZ_FZOF01000005.1"/>
</dbReference>
<dbReference type="SMART" id="SM00331">
    <property type="entry name" value="PP2C_SIG"/>
    <property type="match status" value="1"/>
</dbReference>
<dbReference type="GO" id="GO:0016791">
    <property type="term" value="F:phosphatase activity"/>
    <property type="evidence" value="ECO:0007669"/>
    <property type="project" value="TreeGrafter"/>
</dbReference>
<dbReference type="Gene3D" id="3.30.565.10">
    <property type="entry name" value="Histidine kinase-like ATPase, C-terminal domain"/>
    <property type="match status" value="1"/>
</dbReference>
<dbReference type="Pfam" id="PF13581">
    <property type="entry name" value="HATPase_c_2"/>
    <property type="match status" value="1"/>
</dbReference>
<accession>A0A239E0W6</accession>
<dbReference type="InterPro" id="IPR052016">
    <property type="entry name" value="Bact_Sigma-Reg"/>
</dbReference>
<evidence type="ECO:0000313" key="4">
    <source>
        <dbReference type="Proteomes" id="UP000198280"/>
    </source>
</evidence>
<keyword evidence="1" id="KW-0378">Hydrolase</keyword>
<dbReference type="InterPro" id="IPR036457">
    <property type="entry name" value="PPM-type-like_dom_sf"/>
</dbReference>
<dbReference type="PANTHER" id="PTHR43156">
    <property type="entry name" value="STAGE II SPORULATION PROTEIN E-RELATED"/>
    <property type="match status" value="1"/>
</dbReference>
<dbReference type="FunFam" id="3.30.565.10:FF:000028">
    <property type="entry name" value="PAS sensor protein"/>
    <property type="match status" value="1"/>
</dbReference>
<dbReference type="Pfam" id="PF13426">
    <property type="entry name" value="PAS_9"/>
    <property type="match status" value="1"/>
</dbReference>
<dbReference type="InterPro" id="IPR000014">
    <property type="entry name" value="PAS"/>
</dbReference>
<dbReference type="Proteomes" id="UP000198280">
    <property type="component" value="Unassembled WGS sequence"/>
</dbReference>
<dbReference type="InterPro" id="IPR003018">
    <property type="entry name" value="GAF"/>
</dbReference>
<name>A0A239E0W6_9ACTN</name>
<dbReference type="PROSITE" id="PS50112">
    <property type="entry name" value="PAS"/>
    <property type="match status" value="1"/>
</dbReference>
<dbReference type="InterPro" id="IPR003594">
    <property type="entry name" value="HATPase_dom"/>
</dbReference>
<dbReference type="SMART" id="SM00065">
    <property type="entry name" value="GAF"/>
    <property type="match status" value="1"/>
</dbReference>